<gene>
    <name evidence="1" type="ORF">HaLaN_28699</name>
</gene>
<name>A0A6A0AB24_HAELA</name>
<dbReference type="EMBL" id="BLLF01004607">
    <property type="protein sequence ID" value="GFH29945.1"/>
    <property type="molecule type" value="Genomic_DNA"/>
</dbReference>
<dbReference type="AlphaFoldDB" id="A0A6A0AB24"/>
<sequence>MIAGYADAVAACTSLGQQLAAFAGSQAAGVSFFCPATGPTLLLAVQQ</sequence>
<proteinExistence type="predicted"/>
<comment type="caution">
    <text evidence="1">The sequence shown here is derived from an EMBL/GenBank/DDBJ whole genome shotgun (WGS) entry which is preliminary data.</text>
</comment>
<protein>
    <submittedName>
        <fullName evidence="1">Uncharacterized protein</fullName>
    </submittedName>
</protein>
<keyword evidence="2" id="KW-1185">Reference proteome</keyword>
<accession>A0A6A0AB24</accession>
<dbReference type="Proteomes" id="UP000485058">
    <property type="component" value="Unassembled WGS sequence"/>
</dbReference>
<reference evidence="1 2" key="1">
    <citation type="submission" date="2020-02" db="EMBL/GenBank/DDBJ databases">
        <title>Draft genome sequence of Haematococcus lacustris strain NIES-144.</title>
        <authorList>
            <person name="Morimoto D."/>
            <person name="Nakagawa S."/>
            <person name="Yoshida T."/>
            <person name="Sawayama S."/>
        </authorList>
    </citation>
    <scope>NUCLEOTIDE SEQUENCE [LARGE SCALE GENOMIC DNA]</scope>
    <source>
        <strain evidence="1 2">NIES-144</strain>
    </source>
</reference>
<evidence type="ECO:0000313" key="1">
    <source>
        <dbReference type="EMBL" id="GFH29945.1"/>
    </source>
</evidence>
<evidence type="ECO:0000313" key="2">
    <source>
        <dbReference type="Proteomes" id="UP000485058"/>
    </source>
</evidence>
<organism evidence="1 2">
    <name type="scientific">Haematococcus lacustris</name>
    <name type="common">Green alga</name>
    <name type="synonym">Haematococcus pluvialis</name>
    <dbReference type="NCBI Taxonomy" id="44745"/>
    <lineage>
        <taxon>Eukaryota</taxon>
        <taxon>Viridiplantae</taxon>
        <taxon>Chlorophyta</taxon>
        <taxon>core chlorophytes</taxon>
        <taxon>Chlorophyceae</taxon>
        <taxon>CS clade</taxon>
        <taxon>Chlamydomonadales</taxon>
        <taxon>Haematococcaceae</taxon>
        <taxon>Haematococcus</taxon>
    </lineage>
</organism>